<evidence type="ECO:0000313" key="13">
    <source>
        <dbReference type="EMBL" id="CAG5933744.1"/>
    </source>
</evidence>
<evidence type="ECO:0000256" key="5">
    <source>
        <dbReference type="ARBA" id="ARBA00022840"/>
    </source>
</evidence>
<evidence type="ECO:0000259" key="12">
    <source>
        <dbReference type="PROSITE" id="PS50067"/>
    </source>
</evidence>
<keyword evidence="5 9" id="KW-0067">ATP-binding</keyword>
<evidence type="ECO:0000256" key="11">
    <source>
        <dbReference type="SAM" id="MobiDB-lite"/>
    </source>
</evidence>
<feature type="coiled-coil region" evidence="10">
    <location>
        <begin position="687"/>
        <end position="770"/>
    </location>
</feature>
<feature type="coiled-coil region" evidence="10">
    <location>
        <begin position="798"/>
        <end position="832"/>
    </location>
</feature>
<evidence type="ECO:0000256" key="10">
    <source>
        <dbReference type="SAM" id="Coils"/>
    </source>
</evidence>
<keyword evidence="3" id="KW-0493">Microtubule</keyword>
<feature type="domain" description="Kinesin motor" evidence="12">
    <location>
        <begin position="26"/>
        <end position="385"/>
    </location>
</feature>
<dbReference type="PANTHER" id="PTHR47968:SF70">
    <property type="entry name" value="KINESIN HEAVY CHAIN ISOFORM 5C"/>
    <property type="match status" value="1"/>
</dbReference>
<dbReference type="Gene3D" id="6.10.250.1590">
    <property type="match status" value="1"/>
</dbReference>
<sequence>VDLQQSQAVPAAASASAAMVDAAECGVRVMCRFRPLNEAEINRGDKYIPKFKEDDTVVITASLALSLPCGKGKPYVFDRVLPPNTSQEQVYDQCAKQIVKDVLGGYNGTIFAYGQTSSGKTHTMEGKLHNPQLMGIIPRIAHDIFDHIYSMDENLEFHIKVSYFEIYLDKIRDLLDVSKTNLAVHEDKNRVPYVKGCTERFVSSPEEVMDVIDEGKANRHVAVTNMNEHSSRSHSIFLINIKQENIETEKKLSGKLYLVDLAGSEKVGAGVLLQRLRKLKLPSCVVYNCLSRLPEQVSKTGAEGAVLDEAKNINKSLSALGNVISALAEGTKTHVPYRDSKMTRILQDSLGGNCRTTIIICASPSVYNEAETKSTLMFGQRAKTIKNTVSVNLELTAEEWKKKYEKEKEKNKGLKNIIQKLEAELNRWRNGENVPEEEQLSAKDQKNTEPYDNTPVIDNLLPSAGGVSVSSEERGKYEEDISNLYKQLDDKDDEINQHSQLAEKLKEQMMDQEEVCGLVGAELAPTGVGLPAHAAPLQLLASTRRDHEKIQEELCRLQTENELAKEEVKEVLQALEELAVNYDQKSQEVEEREQANLQLTEELQQKTHALIFQQAMLSAVQRELSQLQELNGLQRKRAAEVLNLLLRDLSDIGAIIGTSDAKAAGSSEAKGNGLAVEEEFTIARLYISKMKSEIKSLVNRSKQLESTQADAHRKIQANEKELASCQLLISQHQAKIKSLTDYMQNMEQKKRQLEESQDALTEELVKLQTHEKMHELAGDEKEDTNRQDGNEDIKTTLEEQLESHREAHQKQLGRLRDEIEDKQRMLDELTHLNQGLLVEQERLMWDYEKLKAGEREKDAKLQELVLMNEQREQAREELKGLEETVAKELQTLHNLRTLFIQDLTTRVKKSAELDCEEGLGNVAQKQKISFLENNLEQLTKVHKQLVRDNADLRCELPKLEKRLRATAERVKALENALKEAKENAMRDRKRYQQEVERIKEAVRAKNMARRGFSAQIAKPIRPGHHPPSSPVCSSRAGGVYTHH</sequence>
<evidence type="ECO:0000313" key="14">
    <source>
        <dbReference type="Proteomes" id="UP000677803"/>
    </source>
</evidence>
<keyword evidence="4 9" id="KW-0547">Nucleotide-binding</keyword>
<dbReference type="OrthoDB" id="3176171at2759"/>
<dbReference type="InterPro" id="IPR001752">
    <property type="entry name" value="Kinesin_motor_dom"/>
</dbReference>
<dbReference type="PANTHER" id="PTHR47968">
    <property type="entry name" value="CENTROMERE PROTEIN E"/>
    <property type="match status" value="1"/>
</dbReference>
<dbReference type="CDD" id="cd01369">
    <property type="entry name" value="KISc_KHC_KIF5"/>
    <property type="match status" value="1"/>
</dbReference>
<dbReference type="GO" id="GO:0003777">
    <property type="term" value="F:microtubule motor activity"/>
    <property type="evidence" value="ECO:0007669"/>
    <property type="project" value="InterPro"/>
</dbReference>
<evidence type="ECO:0000256" key="3">
    <source>
        <dbReference type="ARBA" id="ARBA00022701"/>
    </source>
</evidence>
<dbReference type="PROSITE" id="PS00411">
    <property type="entry name" value="KINESIN_MOTOR_1"/>
    <property type="match status" value="1"/>
</dbReference>
<dbReference type="Pfam" id="PF00225">
    <property type="entry name" value="Kinesin"/>
    <property type="match status" value="2"/>
</dbReference>
<evidence type="ECO:0000256" key="2">
    <source>
        <dbReference type="ARBA" id="ARBA00022490"/>
    </source>
</evidence>
<dbReference type="EMBL" id="CAJRST010015557">
    <property type="protein sequence ID" value="CAG5933744.1"/>
    <property type="molecule type" value="Genomic_DNA"/>
</dbReference>
<dbReference type="InterPro" id="IPR059182">
    <property type="entry name" value="Khc_C"/>
</dbReference>
<dbReference type="GO" id="GO:0008017">
    <property type="term" value="F:microtubule binding"/>
    <property type="evidence" value="ECO:0007669"/>
    <property type="project" value="InterPro"/>
</dbReference>
<comment type="caution">
    <text evidence="13">The sequence shown here is derived from an EMBL/GenBank/DDBJ whole genome shotgun (WGS) entry which is preliminary data.</text>
</comment>
<dbReference type="GO" id="GO:0005524">
    <property type="term" value="F:ATP binding"/>
    <property type="evidence" value="ECO:0007669"/>
    <property type="project" value="UniProtKB-UniRule"/>
</dbReference>
<evidence type="ECO:0000256" key="9">
    <source>
        <dbReference type="PROSITE-ProRule" id="PRU00283"/>
    </source>
</evidence>
<keyword evidence="7 9" id="KW-0505">Motor protein</keyword>
<evidence type="ECO:0000256" key="1">
    <source>
        <dbReference type="ARBA" id="ARBA00004245"/>
    </source>
</evidence>
<dbReference type="GO" id="GO:0005856">
    <property type="term" value="C:cytoskeleton"/>
    <property type="evidence" value="ECO:0007669"/>
    <property type="project" value="UniProtKB-SubCell"/>
</dbReference>
<dbReference type="Gene3D" id="3.40.850.10">
    <property type="entry name" value="Kinesin motor domain"/>
    <property type="match status" value="1"/>
</dbReference>
<feature type="compositionally biased region" description="Basic and acidic residues" evidence="11">
    <location>
        <begin position="440"/>
        <end position="449"/>
    </location>
</feature>
<dbReference type="InterPro" id="IPR027417">
    <property type="entry name" value="P-loop_NTPase"/>
</dbReference>
<dbReference type="InterPro" id="IPR019821">
    <property type="entry name" value="Kinesin_motor_CS"/>
</dbReference>
<protein>
    <submittedName>
        <fullName evidence="13">(Atlantic silverside) hypothetical protein</fullName>
    </submittedName>
</protein>
<feature type="non-terminal residue" evidence="13">
    <location>
        <position position="1"/>
    </location>
</feature>
<evidence type="ECO:0000256" key="7">
    <source>
        <dbReference type="ARBA" id="ARBA00023175"/>
    </source>
</evidence>
<dbReference type="AlphaFoldDB" id="A0A8S4B6Q2"/>
<reference evidence="13" key="1">
    <citation type="submission" date="2021-05" db="EMBL/GenBank/DDBJ databases">
        <authorList>
            <person name="Tigano A."/>
        </authorList>
    </citation>
    <scope>NUCLEOTIDE SEQUENCE</scope>
</reference>
<dbReference type="PROSITE" id="PS50067">
    <property type="entry name" value="KINESIN_MOTOR_2"/>
    <property type="match status" value="1"/>
</dbReference>
<dbReference type="Proteomes" id="UP000677803">
    <property type="component" value="Unassembled WGS sequence"/>
</dbReference>
<feature type="binding site" evidence="9">
    <location>
        <begin position="114"/>
        <end position="121"/>
    </location>
    <ligand>
        <name>ATP</name>
        <dbReference type="ChEBI" id="CHEBI:30616"/>
    </ligand>
</feature>
<keyword evidence="2" id="KW-0963">Cytoplasm</keyword>
<feature type="region of interest" description="Disordered" evidence="11">
    <location>
        <begin position="432"/>
        <end position="455"/>
    </location>
</feature>
<evidence type="ECO:0000256" key="6">
    <source>
        <dbReference type="ARBA" id="ARBA00023054"/>
    </source>
</evidence>
<proteinExistence type="inferred from homology"/>
<accession>A0A8S4B6Q2</accession>
<dbReference type="GO" id="GO:0007018">
    <property type="term" value="P:microtubule-based movement"/>
    <property type="evidence" value="ECO:0007669"/>
    <property type="project" value="InterPro"/>
</dbReference>
<comment type="similarity">
    <text evidence="9">Belongs to the TRAFAC class myosin-kinesin ATPase superfamily. Kinesin family.</text>
</comment>
<keyword evidence="6 10" id="KW-0175">Coiled coil</keyword>
<dbReference type="CDD" id="cd23649">
    <property type="entry name" value="Khc_CBD_cc"/>
    <property type="match status" value="1"/>
</dbReference>
<organism evidence="13 14">
    <name type="scientific">Menidia menidia</name>
    <name type="common">Atlantic silverside</name>
    <dbReference type="NCBI Taxonomy" id="238744"/>
    <lineage>
        <taxon>Eukaryota</taxon>
        <taxon>Metazoa</taxon>
        <taxon>Chordata</taxon>
        <taxon>Craniata</taxon>
        <taxon>Vertebrata</taxon>
        <taxon>Euteleostomi</taxon>
        <taxon>Actinopterygii</taxon>
        <taxon>Neopterygii</taxon>
        <taxon>Teleostei</taxon>
        <taxon>Neoteleostei</taxon>
        <taxon>Acanthomorphata</taxon>
        <taxon>Ovalentaria</taxon>
        <taxon>Atherinomorphae</taxon>
        <taxon>Atheriniformes</taxon>
        <taxon>Atherinopsidae</taxon>
        <taxon>Menidiinae</taxon>
        <taxon>Menidia</taxon>
    </lineage>
</organism>
<dbReference type="SMART" id="SM00129">
    <property type="entry name" value="KISc"/>
    <property type="match status" value="1"/>
</dbReference>
<gene>
    <name evidence="13" type="ORF">MMEN_LOCUS13531</name>
</gene>
<dbReference type="SUPFAM" id="SSF52540">
    <property type="entry name" value="P-loop containing nucleoside triphosphate hydrolases"/>
    <property type="match status" value="1"/>
</dbReference>
<dbReference type="PRINTS" id="PR00380">
    <property type="entry name" value="KINESINHEAVY"/>
</dbReference>
<feature type="region of interest" description="Disordered" evidence="11">
    <location>
        <begin position="1017"/>
        <end position="1043"/>
    </location>
</feature>
<keyword evidence="8" id="KW-0206">Cytoskeleton</keyword>
<feature type="coiled-coil region" evidence="10">
    <location>
        <begin position="474"/>
        <end position="515"/>
    </location>
</feature>
<evidence type="ECO:0000256" key="8">
    <source>
        <dbReference type="ARBA" id="ARBA00023212"/>
    </source>
</evidence>
<comment type="subcellular location">
    <subcellularLocation>
        <location evidence="1">Cytoplasm</location>
        <location evidence="1">Cytoskeleton</location>
    </subcellularLocation>
</comment>
<feature type="coiled-coil region" evidence="10">
    <location>
        <begin position="390"/>
        <end position="431"/>
    </location>
</feature>
<dbReference type="InterPro" id="IPR036961">
    <property type="entry name" value="Kinesin_motor_dom_sf"/>
</dbReference>
<evidence type="ECO:0000256" key="4">
    <source>
        <dbReference type="ARBA" id="ARBA00022741"/>
    </source>
</evidence>
<dbReference type="InterPro" id="IPR027640">
    <property type="entry name" value="Kinesin-like_fam"/>
</dbReference>
<name>A0A8S4B6Q2_9TELE</name>
<keyword evidence="14" id="KW-1185">Reference proteome</keyword>
<feature type="coiled-coil region" evidence="10">
    <location>
        <begin position="857"/>
        <end position="1008"/>
    </location>
</feature>
<feature type="coiled-coil region" evidence="10">
    <location>
        <begin position="561"/>
        <end position="602"/>
    </location>
</feature>